<dbReference type="InterPro" id="IPR050213">
    <property type="entry name" value="GST_superfamily"/>
</dbReference>
<protein>
    <submittedName>
        <fullName evidence="2">Putative glutathione S-transferase</fullName>
    </submittedName>
</protein>
<sequence>MQLPSAKPTLLYLDIGSLARGEVIRLFFKNAGVEFDDVGYQYDDTWSTTSAELKEKALSVTGQVPVLVYEGKVLTLHLPILTYLARELGEYDGNANLEKYLLDAVGDVYNDCLGNITDRFRNEFVPKYYNILATSYAKQEGPYLLGERITYPDFVIYQSIDNDPQIGTLPAILPELLARFKTAFEARPRVAPYLDSRCR</sequence>
<dbReference type="InterPro" id="IPR036282">
    <property type="entry name" value="Glutathione-S-Trfase_C_sf"/>
</dbReference>
<dbReference type="CDD" id="cd03039">
    <property type="entry name" value="GST_N_Sigma_like"/>
    <property type="match status" value="1"/>
</dbReference>
<dbReference type="Pfam" id="PF14497">
    <property type="entry name" value="GST_C_3"/>
    <property type="match status" value="1"/>
</dbReference>
<dbReference type="Gene3D" id="3.40.30.10">
    <property type="entry name" value="Glutaredoxin"/>
    <property type="match status" value="1"/>
</dbReference>
<feature type="domain" description="GST N-terminal" evidence="1">
    <location>
        <begin position="8"/>
        <end position="92"/>
    </location>
</feature>
<dbReference type="AlphaFoldDB" id="A0A5N7A335"/>
<keyword evidence="3" id="KW-1185">Reference proteome</keyword>
<evidence type="ECO:0000313" key="3">
    <source>
        <dbReference type="Proteomes" id="UP000326268"/>
    </source>
</evidence>
<dbReference type="GO" id="GO:0006749">
    <property type="term" value="P:glutathione metabolic process"/>
    <property type="evidence" value="ECO:0007669"/>
    <property type="project" value="TreeGrafter"/>
</dbReference>
<dbReference type="RefSeq" id="XP_031926919.1">
    <property type="nucleotide sequence ID" value="XM_032072687.1"/>
</dbReference>
<dbReference type="InterPro" id="IPR004045">
    <property type="entry name" value="Glutathione_S-Trfase_N"/>
</dbReference>
<reference evidence="2 3" key="1">
    <citation type="submission" date="2019-04" db="EMBL/GenBank/DDBJ databases">
        <title>Friends and foes A comparative genomics studyof 23 Aspergillus species from section Flavi.</title>
        <authorList>
            <consortium name="DOE Joint Genome Institute"/>
            <person name="Kjaerbolling I."/>
            <person name="Vesth T."/>
            <person name="Frisvad J.C."/>
            <person name="Nybo J.L."/>
            <person name="Theobald S."/>
            <person name="Kildgaard S."/>
            <person name="Isbrandt T."/>
            <person name="Kuo A."/>
            <person name="Sato A."/>
            <person name="Lyhne E.K."/>
            <person name="Kogle M.E."/>
            <person name="Wiebenga A."/>
            <person name="Kun R.S."/>
            <person name="Lubbers R.J."/>
            <person name="Makela M.R."/>
            <person name="Barry K."/>
            <person name="Chovatia M."/>
            <person name="Clum A."/>
            <person name="Daum C."/>
            <person name="Haridas S."/>
            <person name="He G."/>
            <person name="LaButti K."/>
            <person name="Lipzen A."/>
            <person name="Mondo S."/>
            <person name="Riley R."/>
            <person name="Salamov A."/>
            <person name="Simmons B.A."/>
            <person name="Magnuson J.K."/>
            <person name="Henrissat B."/>
            <person name="Mortensen U.H."/>
            <person name="Larsen T.O."/>
            <person name="Devries R.P."/>
            <person name="Grigoriev I.V."/>
            <person name="Machida M."/>
            <person name="Baker S.E."/>
            <person name="Andersen M.R."/>
        </authorList>
    </citation>
    <scope>NUCLEOTIDE SEQUENCE [LARGE SCALE GENOMIC DNA]</scope>
    <source>
        <strain evidence="2 3">CBS 763.97</strain>
    </source>
</reference>
<dbReference type="PROSITE" id="PS50404">
    <property type="entry name" value="GST_NTER"/>
    <property type="match status" value="1"/>
</dbReference>
<accession>A0A5N7A335</accession>
<dbReference type="GeneID" id="43657133"/>
<name>A0A5N7A335_9EURO</name>
<proteinExistence type="predicted"/>
<organism evidence="2 3">
    <name type="scientific">Aspergillus caelatus</name>
    <dbReference type="NCBI Taxonomy" id="61420"/>
    <lineage>
        <taxon>Eukaryota</taxon>
        <taxon>Fungi</taxon>
        <taxon>Dikarya</taxon>
        <taxon>Ascomycota</taxon>
        <taxon>Pezizomycotina</taxon>
        <taxon>Eurotiomycetes</taxon>
        <taxon>Eurotiomycetidae</taxon>
        <taxon>Eurotiales</taxon>
        <taxon>Aspergillaceae</taxon>
        <taxon>Aspergillus</taxon>
        <taxon>Aspergillus subgen. Circumdati</taxon>
    </lineage>
</organism>
<evidence type="ECO:0000313" key="2">
    <source>
        <dbReference type="EMBL" id="KAE8363838.1"/>
    </source>
</evidence>
<dbReference type="PANTHER" id="PTHR11571">
    <property type="entry name" value="GLUTATHIONE S-TRANSFERASE"/>
    <property type="match status" value="1"/>
</dbReference>
<dbReference type="PANTHER" id="PTHR11571:SF150">
    <property type="entry name" value="GLUTATHIONE S-TRANSFERASE"/>
    <property type="match status" value="1"/>
</dbReference>
<keyword evidence="2" id="KW-0808">Transferase</keyword>
<dbReference type="InterPro" id="IPR004046">
    <property type="entry name" value="GST_C"/>
</dbReference>
<dbReference type="Pfam" id="PF02798">
    <property type="entry name" value="GST_N"/>
    <property type="match status" value="1"/>
</dbReference>
<gene>
    <name evidence="2" type="ORF">BDV27DRAFT_158454</name>
</gene>
<dbReference type="SUPFAM" id="SSF52833">
    <property type="entry name" value="Thioredoxin-like"/>
    <property type="match status" value="1"/>
</dbReference>
<dbReference type="GO" id="GO:0004364">
    <property type="term" value="F:glutathione transferase activity"/>
    <property type="evidence" value="ECO:0007669"/>
    <property type="project" value="TreeGrafter"/>
</dbReference>
<dbReference type="Gene3D" id="1.20.1050.10">
    <property type="match status" value="1"/>
</dbReference>
<dbReference type="Proteomes" id="UP000326268">
    <property type="component" value="Unassembled WGS sequence"/>
</dbReference>
<dbReference type="EMBL" id="ML737666">
    <property type="protein sequence ID" value="KAE8363838.1"/>
    <property type="molecule type" value="Genomic_DNA"/>
</dbReference>
<evidence type="ECO:0000259" key="1">
    <source>
        <dbReference type="PROSITE" id="PS50404"/>
    </source>
</evidence>
<dbReference type="OrthoDB" id="414243at2759"/>
<dbReference type="InterPro" id="IPR036249">
    <property type="entry name" value="Thioredoxin-like_sf"/>
</dbReference>
<dbReference type="SUPFAM" id="SSF47616">
    <property type="entry name" value="GST C-terminal domain-like"/>
    <property type="match status" value="1"/>
</dbReference>